<evidence type="ECO:0000313" key="2">
    <source>
        <dbReference type="Proteomes" id="UP001140096"/>
    </source>
</evidence>
<name>A0ACC1LME3_9FUNG</name>
<organism evidence="1 2">
    <name type="scientific">Coemansia furcata</name>
    <dbReference type="NCBI Taxonomy" id="417177"/>
    <lineage>
        <taxon>Eukaryota</taxon>
        <taxon>Fungi</taxon>
        <taxon>Fungi incertae sedis</taxon>
        <taxon>Zoopagomycota</taxon>
        <taxon>Kickxellomycotina</taxon>
        <taxon>Kickxellomycetes</taxon>
        <taxon>Kickxellales</taxon>
        <taxon>Kickxellaceae</taxon>
        <taxon>Coemansia</taxon>
    </lineage>
</organism>
<comment type="caution">
    <text evidence="1">The sequence shown here is derived from an EMBL/GenBank/DDBJ whole genome shotgun (WGS) entry which is preliminary data.</text>
</comment>
<keyword evidence="2" id="KW-1185">Reference proteome</keyword>
<dbReference type="Proteomes" id="UP001140096">
    <property type="component" value="Unassembled WGS sequence"/>
</dbReference>
<feature type="non-terminal residue" evidence="1">
    <location>
        <position position="1227"/>
    </location>
</feature>
<evidence type="ECO:0000313" key="1">
    <source>
        <dbReference type="EMBL" id="KAJ2812372.1"/>
    </source>
</evidence>
<gene>
    <name evidence="1" type="ORF">H4S07_001448</name>
</gene>
<protein>
    <submittedName>
        <fullName evidence="1">Uncharacterized protein</fullName>
    </submittedName>
</protein>
<sequence length="1227" mass="125416">MSLTCFCAFALVYTVLVVRECVDTLGFVGFALLLTTVIWACKRLADVDALGDIGPNESRCPGTSRFLRQLRLNDIKSRVPHAPVDKTGPVDNDVEGVEPCVPVEETCRIGATMAAAAAVDEGTVVVPTAADEGPAVPAADDDAVACASAAAGPIEPVPAADDDAVTSASVVAGPTVPATVTDDDDVVTGTIVAAGPIAPASATADDDIVAGAPAPAGSTVPAAVNEGAAPPAAADKCAAADERAAAIERAVAAERAAAAERAVAAERAAADERDAAVKRAVAAVRAAASERAADVERAATNECADDDAVAGVPAAKGSTVPAAADEGPVVVPVAADKGADSRAEVLLPHTTVGDDAGGDDSEDAAPHSPTNEAWLISNPRADIYSLRVDTSPHIIVSPLFEYADPSDIYEDAGILLRELRAATSEDESSPIQRIIDDAGAQYDNPSHVCEGLARALDRLANQFQACSIHSEQPAEPVSADSATEQVKSVAHTNSVGMTVPSAGPVSTTDTTEGRKAKRAGKTKNNSPTMGADGTKTTKSCAKKVGGNRASGNKACTNKADGNDKSTSKPPARKDGSALRSKPRADKVSSSEGSASKPGAKKAAGNGKSGAKSRAHNSRDGSANAPHDSKTEDILALGSNKGQLKARRNSVPAASAEPEVPHTISSNSSNVTASASTDQHEVPVTSAGATTQVPDIPEAIERVGVPTAVRATSPLVASHVSGTRVLFASTPMLPVLPRASASEKGKASDRSSADTDDTSSSTMTVNYYETTRVYIPEVSSSKWYMKLFKNAGSQLRGRLDTDVVLQDAKQTIADGAKKDAEPLGSTGALQAVAPPVADAEMKAVKLPVADTETYKESPTNDMDMKEPPVTNVETGKEPPTNDLGMKEPPVANVEMDEEPPADKLDTKEPPAVDAEMEEADADMEEAEAPADGDAEMEDRAATKKKEEEVEVHMQILDAAAVEVEMQKLGRAHSQPRKRRPARAAASTLPINSFGSGAGTLEPNFLFPLAGGLPFNPIAGPLVPNLLFPTAGALGFNPMYPLAGAIGPNLADPATGALLPNPMYPLAGALVPNLLYPWAGAVGPNLMDPTTGVLLPNPMYPLAGGFGTNLVDPVAGTLPFNQGFPQANNVPLAGTAGGAINVPAFTSGLDTLAWVSGTLGENATPAHTLGQAAPGPLPNVNHIDFNALAQGCANAGAGDIPLAGNADTLANIPATLSAEAIAVMRDITR</sequence>
<proteinExistence type="predicted"/>
<reference evidence="1" key="1">
    <citation type="submission" date="2022-07" db="EMBL/GenBank/DDBJ databases">
        <title>Phylogenomic reconstructions and comparative analyses of Kickxellomycotina fungi.</title>
        <authorList>
            <person name="Reynolds N.K."/>
            <person name="Stajich J.E."/>
            <person name="Barry K."/>
            <person name="Grigoriev I.V."/>
            <person name="Crous P."/>
            <person name="Smith M.E."/>
        </authorList>
    </citation>
    <scope>NUCLEOTIDE SEQUENCE</scope>
    <source>
        <strain evidence="1">CBS 102833</strain>
    </source>
</reference>
<accession>A0ACC1LME3</accession>
<dbReference type="EMBL" id="JANBUP010000237">
    <property type="protein sequence ID" value="KAJ2812372.1"/>
    <property type="molecule type" value="Genomic_DNA"/>
</dbReference>